<proteinExistence type="predicted"/>
<evidence type="ECO:0000313" key="2">
    <source>
        <dbReference type="EMBL" id="GBP92868.1"/>
    </source>
</evidence>
<feature type="region of interest" description="Disordered" evidence="1">
    <location>
        <begin position="43"/>
        <end position="101"/>
    </location>
</feature>
<dbReference type="AlphaFoldDB" id="A0A4C1ZYQ6"/>
<protein>
    <submittedName>
        <fullName evidence="2">Uncharacterized protein</fullName>
    </submittedName>
</protein>
<gene>
    <name evidence="2" type="ORF">EVAR_54887_1</name>
</gene>
<organism evidence="2 3">
    <name type="scientific">Eumeta variegata</name>
    <name type="common">Bagworm moth</name>
    <name type="synonym">Eumeta japonica</name>
    <dbReference type="NCBI Taxonomy" id="151549"/>
    <lineage>
        <taxon>Eukaryota</taxon>
        <taxon>Metazoa</taxon>
        <taxon>Ecdysozoa</taxon>
        <taxon>Arthropoda</taxon>
        <taxon>Hexapoda</taxon>
        <taxon>Insecta</taxon>
        <taxon>Pterygota</taxon>
        <taxon>Neoptera</taxon>
        <taxon>Endopterygota</taxon>
        <taxon>Lepidoptera</taxon>
        <taxon>Glossata</taxon>
        <taxon>Ditrysia</taxon>
        <taxon>Tineoidea</taxon>
        <taxon>Psychidae</taxon>
        <taxon>Oiketicinae</taxon>
        <taxon>Eumeta</taxon>
    </lineage>
</organism>
<dbReference type="Proteomes" id="UP000299102">
    <property type="component" value="Unassembled WGS sequence"/>
</dbReference>
<accession>A0A4C1ZYQ6</accession>
<comment type="caution">
    <text evidence="2">The sequence shown here is derived from an EMBL/GenBank/DDBJ whole genome shotgun (WGS) entry which is preliminary data.</text>
</comment>
<keyword evidence="3" id="KW-1185">Reference proteome</keyword>
<dbReference type="EMBL" id="BGZK01002316">
    <property type="protein sequence ID" value="GBP92868.1"/>
    <property type="molecule type" value="Genomic_DNA"/>
</dbReference>
<reference evidence="2 3" key="1">
    <citation type="journal article" date="2019" name="Commun. Biol.">
        <title>The bagworm genome reveals a unique fibroin gene that provides high tensile strength.</title>
        <authorList>
            <person name="Kono N."/>
            <person name="Nakamura H."/>
            <person name="Ohtoshi R."/>
            <person name="Tomita M."/>
            <person name="Numata K."/>
            <person name="Arakawa K."/>
        </authorList>
    </citation>
    <scope>NUCLEOTIDE SEQUENCE [LARGE SCALE GENOMIC DNA]</scope>
</reference>
<name>A0A4C1ZYQ6_EUMVA</name>
<sequence length="101" mass="10882">MRATKKYTVIAANGHLHPQGNHQCIAGLGVGRGYRRKGSELMERIGDKPTHNPIPNSRTGGFNRMIQYELPANGDDNSTGRNDATKTLDTRAPAPGTGNGR</sequence>
<evidence type="ECO:0000256" key="1">
    <source>
        <dbReference type="SAM" id="MobiDB-lite"/>
    </source>
</evidence>
<evidence type="ECO:0000313" key="3">
    <source>
        <dbReference type="Proteomes" id="UP000299102"/>
    </source>
</evidence>